<organism evidence="2 3">
    <name type="scientific">Mycena chlorophos</name>
    <name type="common">Agaric fungus</name>
    <name type="synonym">Agaricus chlorophos</name>
    <dbReference type="NCBI Taxonomy" id="658473"/>
    <lineage>
        <taxon>Eukaryota</taxon>
        <taxon>Fungi</taxon>
        <taxon>Dikarya</taxon>
        <taxon>Basidiomycota</taxon>
        <taxon>Agaricomycotina</taxon>
        <taxon>Agaricomycetes</taxon>
        <taxon>Agaricomycetidae</taxon>
        <taxon>Agaricales</taxon>
        <taxon>Marasmiineae</taxon>
        <taxon>Mycenaceae</taxon>
        <taxon>Mycena</taxon>
    </lineage>
</organism>
<feature type="region of interest" description="Disordered" evidence="1">
    <location>
        <begin position="1"/>
        <end position="26"/>
    </location>
</feature>
<name>A0ABQ0KUR0_MYCCL</name>
<evidence type="ECO:0000313" key="2">
    <source>
        <dbReference type="EMBL" id="GAT42643.1"/>
    </source>
</evidence>
<gene>
    <name evidence="2" type="ORF">MCHLO_00352</name>
</gene>
<evidence type="ECO:0000256" key="1">
    <source>
        <dbReference type="SAM" id="MobiDB-lite"/>
    </source>
</evidence>
<evidence type="ECO:0000313" key="3">
    <source>
        <dbReference type="Proteomes" id="UP000815677"/>
    </source>
</evidence>
<sequence>MKMSMAQHHRRSAAMTQGGRKLRYSPPRLSNFAHATAHAPVVLHRRTVLAATLALGVMASWSERELCSVGQYNVDGGEAEEKERGGLEGQIRVGEDGSKYSMHSSCLMEPQRPLASLARTCMMPQLEPSRIDSRVSASRPLPTHVRRARAAFFTLSEDHGYALLGHSEEDQPPALSKLGAMLCPDRRQRRRGFRFAQPGDPVRFVLRIGNLGCASKPVSTARRFPLAACRTASSLRNTSITSIIVVLRYRARISNAGNGSNFLRRESQCPPRIHHFSKRRKNPSRSSIIDVRAICTIAAIYLQDAGHR</sequence>
<accession>A0ABQ0KUR0</accession>
<keyword evidence="3" id="KW-1185">Reference proteome</keyword>
<dbReference type="Proteomes" id="UP000815677">
    <property type="component" value="Unassembled WGS sequence"/>
</dbReference>
<reference evidence="2" key="1">
    <citation type="submission" date="2014-09" db="EMBL/GenBank/DDBJ databases">
        <title>Genome sequence of the luminous mushroom Mycena chlorophos for searching fungal bioluminescence genes.</title>
        <authorList>
            <person name="Tanaka Y."/>
            <person name="Kasuga D."/>
            <person name="Oba Y."/>
            <person name="Hase S."/>
            <person name="Sato K."/>
            <person name="Oba Y."/>
            <person name="Sakakibara Y."/>
        </authorList>
    </citation>
    <scope>NUCLEOTIDE SEQUENCE</scope>
</reference>
<protein>
    <submittedName>
        <fullName evidence="2">Uncharacterized protein</fullName>
    </submittedName>
</protein>
<proteinExistence type="predicted"/>
<dbReference type="EMBL" id="DF838155">
    <property type="protein sequence ID" value="GAT42643.1"/>
    <property type="molecule type" value="Genomic_DNA"/>
</dbReference>